<evidence type="ECO:0000256" key="3">
    <source>
        <dbReference type="SAM" id="MobiDB-lite"/>
    </source>
</evidence>
<dbReference type="PROSITE" id="PS50887">
    <property type="entry name" value="GGDEF"/>
    <property type="match status" value="1"/>
</dbReference>
<evidence type="ECO:0000256" key="2">
    <source>
        <dbReference type="ARBA" id="ARBA00034247"/>
    </source>
</evidence>
<reference evidence="5" key="1">
    <citation type="submission" date="2018-12" db="EMBL/GenBank/DDBJ databases">
        <authorList>
            <person name="Jadhav K."/>
            <person name="Kushwaha B."/>
            <person name="Jadhav I."/>
        </authorList>
    </citation>
    <scope>NUCLEOTIDE SEQUENCE [LARGE SCALE GENOMIC DNA]</scope>
    <source>
        <strain evidence="5">SBS 10</strain>
    </source>
</reference>
<accession>A0A3S0QFU4</accession>
<dbReference type="EMBL" id="RXHI01000019">
    <property type="protein sequence ID" value="RUA22309.1"/>
    <property type="molecule type" value="Genomic_DNA"/>
</dbReference>
<organism evidence="5">
    <name type="scientific">Billgrantia gudaonensis</name>
    <dbReference type="NCBI Taxonomy" id="376427"/>
    <lineage>
        <taxon>Bacteria</taxon>
        <taxon>Pseudomonadati</taxon>
        <taxon>Pseudomonadota</taxon>
        <taxon>Gammaproteobacteria</taxon>
        <taxon>Oceanospirillales</taxon>
        <taxon>Halomonadaceae</taxon>
        <taxon>Billgrantia</taxon>
    </lineage>
</organism>
<gene>
    <name evidence="5" type="ORF">DSL92_06415</name>
</gene>
<dbReference type="PANTHER" id="PTHR45138">
    <property type="entry name" value="REGULATORY COMPONENTS OF SENSORY TRANSDUCTION SYSTEM"/>
    <property type="match status" value="1"/>
</dbReference>
<dbReference type="SUPFAM" id="SSF55073">
    <property type="entry name" value="Nucleotide cyclase"/>
    <property type="match status" value="1"/>
</dbReference>
<comment type="caution">
    <text evidence="5">The sequence shown here is derived from an EMBL/GenBank/DDBJ whole genome shotgun (WGS) entry which is preliminary data.</text>
</comment>
<dbReference type="GO" id="GO:0052621">
    <property type="term" value="F:diguanylate cyclase activity"/>
    <property type="evidence" value="ECO:0007669"/>
    <property type="project" value="UniProtKB-EC"/>
</dbReference>
<dbReference type="GO" id="GO:0043709">
    <property type="term" value="P:cell adhesion involved in single-species biofilm formation"/>
    <property type="evidence" value="ECO:0007669"/>
    <property type="project" value="TreeGrafter"/>
</dbReference>
<name>A0A3S0QFU4_9GAMM</name>
<dbReference type="EC" id="2.7.7.65" evidence="1"/>
<dbReference type="AlphaFoldDB" id="A0A3S0QFU4"/>
<feature type="domain" description="GGDEF" evidence="4">
    <location>
        <begin position="1"/>
        <end position="77"/>
    </location>
</feature>
<sequence>MKSFDSGSRDDAAGLSWPSEPAAHRARRLPEAGRVTASFGVAASEPEPSLDTLMVRADRAMYAAKCQGRNRASAQHGSSASAS</sequence>
<dbReference type="PANTHER" id="PTHR45138:SF9">
    <property type="entry name" value="DIGUANYLATE CYCLASE DGCM-RELATED"/>
    <property type="match status" value="1"/>
</dbReference>
<dbReference type="InterPro" id="IPR050469">
    <property type="entry name" value="Diguanylate_Cyclase"/>
</dbReference>
<dbReference type="InterPro" id="IPR043128">
    <property type="entry name" value="Rev_trsase/Diguanyl_cyclase"/>
</dbReference>
<dbReference type="InterPro" id="IPR000160">
    <property type="entry name" value="GGDEF_dom"/>
</dbReference>
<dbReference type="Gene3D" id="3.30.70.270">
    <property type="match status" value="1"/>
</dbReference>
<evidence type="ECO:0000259" key="4">
    <source>
        <dbReference type="PROSITE" id="PS50887"/>
    </source>
</evidence>
<protein>
    <recommendedName>
        <fullName evidence="1">diguanylate cyclase</fullName>
        <ecNumber evidence="1">2.7.7.65</ecNumber>
    </recommendedName>
</protein>
<feature type="region of interest" description="Disordered" evidence="3">
    <location>
        <begin position="1"/>
        <end position="28"/>
    </location>
</feature>
<proteinExistence type="predicted"/>
<evidence type="ECO:0000256" key="1">
    <source>
        <dbReference type="ARBA" id="ARBA00012528"/>
    </source>
</evidence>
<dbReference type="InterPro" id="IPR029787">
    <property type="entry name" value="Nucleotide_cyclase"/>
</dbReference>
<dbReference type="GO" id="GO:1902201">
    <property type="term" value="P:negative regulation of bacterial-type flagellum-dependent cell motility"/>
    <property type="evidence" value="ECO:0007669"/>
    <property type="project" value="TreeGrafter"/>
</dbReference>
<dbReference type="Pfam" id="PF00990">
    <property type="entry name" value="GGDEF"/>
    <property type="match status" value="1"/>
</dbReference>
<comment type="catalytic activity">
    <reaction evidence="2">
        <text>2 GTP = 3',3'-c-di-GMP + 2 diphosphate</text>
        <dbReference type="Rhea" id="RHEA:24898"/>
        <dbReference type="ChEBI" id="CHEBI:33019"/>
        <dbReference type="ChEBI" id="CHEBI:37565"/>
        <dbReference type="ChEBI" id="CHEBI:58805"/>
        <dbReference type="EC" id="2.7.7.65"/>
    </reaction>
</comment>
<dbReference type="GO" id="GO:0005886">
    <property type="term" value="C:plasma membrane"/>
    <property type="evidence" value="ECO:0007669"/>
    <property type="project" value="TreeGrafter"/>
</dbReference>
<evidence type="ECO:0000313" key="5">
    <source>
        <dbReference type="EMBL" id="RUA22309.1"/>
    </source>
</evidence>